<evidence type="ECO:0000313" key="4">
    <source>
        <dbReference type="Proteomes" id="UP001108123"/>
    </source>
</evidence>
<dbReference type="InterPro" id="IPR009709">
    <property type="entry name" value="DUF1290"/>
</dbReference>
<evidence type="ECO:0000256" key="2">
    <source>
        <dbReference type="SAM" id="Phobius"/>
    </source>
</evidence>
<accession>A0A9Q4FKG0</accession>
<dbReference type="GO" id="GO:0005886">
    <property type="term" value="C:plasma membrane"/>
    <property type="evidence" value="ECO:0007669"/>
    <property type="project" value="UniProtKB-SubCell"/>
</dbReference>
<name>A0A9Q4FKG0_9FIRM</name>
<protein>
    <submittedName>
        <fullName evidence="3">Small basic family protein</fullName>
    </submittedName>
</protein>
<dbReference type="AlphaFoldDB" id="A0A9Q4FKG0"/>
<dbReference type="Proteomes" id="UP001108123">
    <property type="component" value="Unassembled WGS sequence"/>
</dbReference>
<reference evidence="3" key="1">
    <citation type="submission" date="2022-01" db="EMBL/GenBank/DDBJ databases">
        <title>Collection of gut derived symbiotic bacterial strains cultured from healthy donors.</title>
        <authorList>
            <person name="Lin H."/>
            <person name="Kohout C."/>
            <person name="Waligurski E."/>
            <person name="Pamer E.G."/>
        </authorList>
    </citation>
    <scope>NUCLEOTIDE SEQUENCE</scope>
    <source>
        <strain evidence="3">MSK.14.39</strain>
    </source>
</reference>
<organism evidence="3 4">
    <name type="scientific">Anaerosalibacter bizertensis</name>
    <dbReference type="NCBI Taxonomy" id="932217"/>
    <lineage>
        <taxon>Bacteria</taxon>
        <taxon>Bacillati</taxon>
        <taxon>Bacillota</taxon>
        <taxon>Tissierellia</taxon>
        <taxon>Tissierellales</taxon>
        <taxon>Sporanaerobacteraceae</taxon>
        <taxon>Anaerosalibacter</taxon>
    </lineage>
</organism>
<evidence type="ECO:0000313" key="3">
    <source>
        <dbReference type="EMBL" id="MCG4564516.1"/>
    </source>
</evidence>
<comment type="subcellular location">
    <subcellularLocation>
        <location evidence="1">Cell membrane</location>
        <topology evidence="1">Multi-pass membrane protein</topology>
    </subcellularLocation>
</comment>
<gene>
    <name evidence="3" type="ORF">L0P62_03540</name>
</gene>
<feature type="transmembrane region" description="Helical" evidence="2">
    <location>
        <begin position="29"/>
        <end position="48"/>
    </location>
</feature>
<feature type="transmembrane region" description="Helical" evidence="2">
    <location>
        <begin position="85"/>
        <end position="109"/>
    </location>
</feature>
<feature type="transmembrane region" description="Helical" evidence="2">
    <location>
        <begin position="5"/>
        <end position="23"/>
    </location>
</feature>
<evidence type="ECO:0000256" key="1">
    <source>
        <dbReference type="PIRNR" id="PIRNR018579"/>
    </source>
</evidence>
<feature type="transmembrane region" description="Helical" evidence="2">
    <location>
        <begin position="60"/>
        <end position="79"/>
    </location>
</feature>
<dbReference type="Pfam" id="PF06947">
    <property type="entry name" value="DUF1290"/>
    <property type="match status" value="1"/>
</dbReference>
<proteinExistence type="inferred from homology"/>
<comment type="similarity">
    <text evidence="1">Belongs to the sbp family.</text>
</comment>
<sequence length="128" mass="14153">MIKLLFAIIGILVGVIVGLVLPITYSPTYALYISVAILACLDSVFGGVRANLENTFDTRIFISGFFGNAILAAFLAYIGDRLGVPFYYAAIFAFGGRLFDNFASIRRILLFKRTVRKKKGKSENELEN</sequence>
<comment type="caution">
    <text evidence="3">The sequence shown here is derived from an EMBL/GenBank/DDBJ whole genome shotgun (WGS) entry which is preliminary data.</text>
</comment>
<dbReference type="PIRSF" id="PIRSF018579">
    <property type="entry name" value="Sbp"/>
    <property type="match status" value="1"/>
</dbReference>
<dbReference type="EMBL" id="JAKNID010000007">
    <property type="protein sequence ID" value="MCG4564516.1"/>
    <property type="molecule type" value="Genomic_DNA"/>
</dbReference>
<keyword evidence="1 2" id="KW-0472">Membrane</keyword>
<keyword evidence="4" id="KW-1185">Reference proteome</keyword>
<keyword evidence="2" id="KW-1133">Transmembrane helix</keyword>
<keyword evidence="1 2" id="KW-0812">Transmembrane</keyword>
<keyword evidence="1" id="KW-1003">Cell membrane</keyword>